<dbReference type="KEGG" id="nte:NEUTE1DRAFT78803"/>
<dbReference type="Pfam" id="PF06244">
    <property type="entry name" value="Ccdc124"/>
    <property type="match status" value="1"/>
</dbReference>
<proteinExistence type="inferred from homology"/>
<dbReference type="HOGENOM" id="CLU_760948_0_0_1"/>
<dbReference type="GO" id="GO:0006366">
    <property type="term" value="P:transcription by RNA polymerase II"/>
    <property type="evidence" value="ECO:0007669"/>
    <property type="project" value="TreeGrafter"/>
</dbReference>
<dbReference type="PANTHER" id="PTHR21680:SF0">
    <property type="entry name" value="COILED-COIL DOMAIN-CONTAINING PROTEIN 124"/>
    <property type="match status" value="1"/>
</dbReference>
<dbReference type="PANTHER" id="PTHR21680">
    <property type="entry name" value="COILED-COIL DOMAIN-CONTAINING PROTEIN 124"/>
    <property type="match status" value="1"/>
</dbReference>
<evidence type="ECO:0000256" key="3">
    <source>
        <dbReference type="SAM" id="MobiDB-lite"/>
    </source>
</evidence>
<dbReference type="VEuPathDB" id="FungiDB:NEUTE1DRAFT_78803"/>
<comment type="similarity">
    <text evidence="1">Belongs to the CCDC124 family.</text>
</comment>
<evidence type="ECO:0000256" key="2">
    <source>
        <dbReference type="ARBA" id="ARBA00023054"/>
    </source>
</evidence>
<feature type="region of interest" description="Disordered" evidence="3">
    <location>
        <begin position="213"/>
        <end position="261"/>
    </location>
</feature>
<feature type="region of interest" description="Disordered" evidence="3">
    <location>
        <begin position="355"/>
        <end position="377"/>
    </location>
</feature>
<dbReference type="InterPro" id="IPR054414">
    <property type="entry name" value="Ccdc124/Oxs1_C"/>
</dbReference>
<feature type="domain" description="Coiled-coil" evidence="4">
    <location>
        <begin position="266"/>
        <end position="346"/>
    </location>
</feature>
<organism evidence="5 6">
    <name type="scientific">Neurospora tetrasperma (strain FGSC 2508 / ATCC MYA-4615 / P0657)</name>
    <dbReference type="NCBI Taxonomy" id="510951"/>
    <lineage>
        <taxon>Eukaryota</taxon>
        <taxon>Fungi</taxon>
        <taxon>Dikarya</taxon>
        <taxon>Ascomycota</taxon>
        <taxon>Pezizomycotina</taxon>
        <taxon>Sordariomycetes</taxon>
        <taxon>Sordariomycetidae</taxon>
        <taxon>Sordariales</taxon>
        <taxon>Sordariaceae</taxon>
        <taxon>Neurospora</taxon>
    </lineage>
</organism>
<dbReference type="AlphaFoldDB" id="F8MJ37"/>
<evidence type="ECO:0000313" key="6">
    <source>
        <dbReference type="Proteomes" id="UP000008065"/>
    </source>
</evidence>
<keyword evidence="6" id="KW-1185">Reference proteome</keyword>
<sequence>MAGKKGQDNSKKAAGQARKADAAAQKAAAEDAKKAAAEAADLVFGSTLLCRFCLPVRSLALVVGLPTLHEERGLYPRSTAGSVPPCDISCLHISAPTCLQSLALSIEAPLPLFATPYTNTSLRQERRASVWLTYPMCTITGPCATAKSPSMRSPYSTGKTHTLVGWGEWRSLMATCKARTFAQMDHDIRDKVNPNIGTDHELSYREVEAAKKAEAARKKAEREALLKEEEKNTPGRTQPKNAKTAVRKTRGLDLSQLDDDGSGPLATLNASGIDNALDALSLTASSAVDKIDRHPERRFKAAYAAFEERRLAEMEKDGSGQGLRLNQKKEKIKKEFEKHPDNPFNQVTARYDASREELAQLKEQERTKIEARLGSRR</sequence>
<name>F8MJ37_NEUT8</name>
<dbReference type="InterPro" id="IPR010422">
    <property type="entry name" value="Ccdc124/Oxs1"/>
</dbReference>
<dbReference type="RefSeq" id="XP_009849360.1">
    <property type="nucleotide sequence ID" value="XM_009851058.1"/>
</dbReference>
<keyword evidence="2" id="KW-0175">Coiled coil</keyword>
<evidence type="ECO:0000313" key="5">
    <source>
        <dbReference type="EMBL" id="EGO59086.1"/>
    </source>
</evidence>
<protein>
    <recommendedName>
        <fullName evidence="4">Coiled-coil domain-containing protein</fullName>
    </recommendedName>
</protein>
<feature type="compositionally biased region" description="Basic and acidic residues" evidence="3">
    <location>
        <begin position="213"/>
        <end position="233"/>
    </location>
</feature>
<dbReference type="OrthoDB" id="76412at2759"/>
<dbReference type="GO" id="GO:0005634">
    <property type="term" value="C:nucleus"/>
    <property type="evidence" value="ECO:0007669"/>
    <property type="project" value="TreeGrafter"/>
</dbReference>
<evidence type="ECO:0000256" key="1">
    <source>
        <dbReference type="ARBA" id="ARBA00008296"/>
    </source>
</evidence>
<gene>
    <name evidence="5" type="ORF">NEUTE1DRAFT_78803</name>
</gene>
<accession>F8MJ37</accession>
<feature type="compositionally biased region" description="Basic and acidic residues" evidence="3">
    <location>
        <begin position="1"/>
        <end position="11"/>
    </location>
</feature>
<dbReference type="GeneID" id="20830138"/>
<evidence type="ECO:0000259" key="4">
    <source>
        <dbReference type="Pfam" id="PF06244"/>
    </source>
</evidence>
<dbReference type="Proteomes" id="UP000008065">
    <property type="component" value="Unassembled WGS sequence"/>
</dbReference>
<dbReference type="EMBL" id="GL891303">
    <property type="protein sequence ID" value="EGO59086.1"/>
    <property type="molecule type" value="Genomic_DNA"/>
</dbReference>
<feature type="region of interest" description="Disordered" evidence="3">
    <location>
        <begin position="1"/>
        <end position="20"/>
    </location>
</feature>
<reference evidence="6" key="1">
    <citation type="journal article" date="2011" name="Genetics">
        <title>Massive changes in genome architecture accompany the transition to self-fertility in the filamentous fungus Neurospora tetrasperma.</title>
        <authorList>
            <person name="Ellison C.E."/>
            <person name="Stajich J.E."/>
            <person name="Jacobson D.J."/>
            <person name="Natvig D.O."/>
            <person name="Lapidus A."/>
            <person name="Foster B."/>
            <person name="Aerts A."/>
            <person name="Riley R."/>
            <person name="Lindquist E.A."/>
            <person name="Grigoriev I.V."/>
            <person name="Taylor J.W."/>
        </authorList>
    </citation>
    <scope>NUCLEOTIDE SEQUENCE [LARGE SCALE GENOMIC DNA]</scope>
    <source>
        <strain evidence="6">FGSC 2508 / P0657</strain>
    </source>
</reference>
<dbReference type="GO" id="GO:0003713">
    <property type="term" value="F:transcription coactivator activity"/>
    <property type="evidence" value="ECO:0007669"/>
    <property type="project" value="TreeGrafter"/>
</dbReference>